<dbReference type="EMBL" id="JAPMOS010000150">
    <property type="protein sequence ID" value="KAJ4454529.1"/>
    <property type="molecule type" value="Genomic_DNA"/>
</dbReference>
<gene>
    <name evidence="1" type="ORF">PAPYR_10755</name>
</gene>
<keyword evidence="2" id="KW-1185">Reference proteome</keyword>
<reference evidence="1" key="1">
    <citation type="journal article" date="2022" name="bioRxiv">
        <title>Genomics of Preaxostyla Flagellates Illuminates Evolutionary Transitions and the Path Towards Mitochondrial Loss.</title>
        <authorList>
            <person name="Novak L.V.F."/>
            <person name="Treitli S.C."/>
            <person name="Pyrih J."/>
            <person name="Halakuc P."/>
            <person name="Pipaliya S.V."/>
            <person name="Vacek V."/>
            <person name="Brzon O."/>
            <person name="Soukal P."/>
            <person name="Eme L."/>
            <person name="Dacks J.B."/>
            <person name="Karnkowska A."/>
            <person name="Elias M."/>
            <person name="Hampl V."/>
        </authorList>
    </citation>
    <scope>NUCLEOTIDE SEQUENCE</scope>
    <source>
        <strain evidence="1">RCP-MX</strain>
    </source>
</reference>
<comment type="caution">
    <text evidence="1">The sequence shown here is derived from an EMBL/GenBank/DDBJ whole genome shotgun (WGS) entry which is preliminary data.</text>
</comment>
<protein>
    <submittedName>
        <fullName evidence="1">Uncharacterized protein</fullName>
    </submittedName>
</protein>
<dbReference type="Proteomes" id="UP001141327">
    <property type="component" value="Unassembled WGS sequence"/>
</dbReference>
<evidence type="ECO:0000313" key="1">
    <source>
        <dbReference type="EMBL" id="KAJ4454529.1"/>
    </source>
</evidence>
<organism evidence="1 2">
    <name type="scientific">Paratrimastix pyriformis</name>
    <dbReference type="NCBI Taxonomy" id="342808"/>
    <lineage>
        <taxon>Eukaryota</taxon>
        <taxon>Metamonada</taxon>
        <taxon>Preaxostyla</taxon>
        <taxon>Paratrimastigidae</taxon>
        <taxon>Paratrimastix</taxon>
    </lineage>
</organism>
<sequence length="70" mass="7940">MPTVYCIATGAPWLERLPHFLNGEEFGGLFGGREFLMAEFIRRNLFLVSQATIPQGGTPPLFHLIQFQLF</sequence>
<evidence type="ECO:0000313" key="2">
    <source>
        <dbReference type="Proteomes" id="UP001141327"/>
    </source>
</evidence>
<name>A0ABQ8U5A7_9EUKA</name>
<proteinExistence type="predicted"/>
<accession>A0ABQ8U5A7</accession>